<feature type="compositionally biased region" description="Polar residues" evidence="6">
    <location>
        <begin position="852"/>
        <end position="861"/>
    </location>
</feature>
<comment type="caution">
    <text evidence="9">The sequence shown here is derived from an EMBL/GenBank/DDBJ whole genome shotgun (WGS) entry which is preliminary data.</text>
</comment>
<dbReference type="CDD" id="cd06407">
    <property type="entry name" value="PB1_NLP"/>
    <property type="match status" value="1"/>
</dbReference>
<dbReference type="InterPro" id="IPR003035">
    <property type="entry name" value="RWP-RK_dom"/>
</dbReference>
<dbReference type="PROSITE" id="PS51519">
    <property type="entry name" value="RWP_RK"/>
    <property type="match status" value="1"/>
</dbReference>
<dbReference type="EMBL" id="JAWXYG010000013">
    <property type="protein sequence ID" value="KAK4254826.1"/>
    <property type="molecule type" value="Genomic_DNA"/>
</dbReference>
<dbReference type="Pfam" id="PF00564">
    <property type="entry name" value="PB1"/>
    <property type="match status" value="1"/>
</dbReference>
<proteinExistence type="predicted"/>
<feature type="compositionally biased region" description="Low complexity" evidence="6">
    <location>
        <begin position="862"/>
        <end position="876"/>
    </location>
</feature>
<feature type="domain" description="PB1" evidence="8">
    <location>
        <begin position="898"/>
        <end position="980"/>
    </location>
</feature>
<evidence type="ECO:0000259" key="8">
    <source>
        <dbReference type="PROSITE" id="PS51745"/>
    </source>
</evidence>
<dbReference type="PANTHER" id="PTHR32002">
    <property type="entry name" value="PROTEIN NLP8"/>
    <property type="match status" value="1"/>
</dbReference>
<dbReference type="Gene3D" id="3.10.20.90">
    <property type="entry name" value="Phosphatidylinositol 3-kinase Catalytic Subunit, Chain A, domain 1"/>
    <property type="match status" value="1"/>
</dbReference>
<dbReference type="Proteomes" id="UP001293593">
    <property type="component" value="Unassembled WGS sequence"/>
</dbReference>
<dbReference type="InterPro" id="IPR053793">
    <property type="entry name" value="PB1-like"/>
</dbReference>
<dbReference type="InterPro" id="IPR045012">
    <property type="entry name" value="NLP"/>
</dbReference>
<protein>
    <submittedName>
        <fullName evidence="9">Uncharacterized protein</fullName>
    </submittedName>
</protein>
<dbReference type="AlphaFoldDB" id="A0AAE1IPG4"/>
<comment type="subunit">
    <text evidence="1">Homodimers and heterodimers.</text>
</comment>
<evidence type="ECO:0000256" key="6">
    <source>
        <dbReference type="SAM" id="MobiDB-lite"/>
    </source>
</evidence>
<feature type="region of interest" description="Disordered" evidence="6">
    <location>
        <begin position="844"/>
        <end position="883"/>
    </location>
</feature>
<evidence type="ECO:0000313" key="10">
    <source>
        <dbReference type="Proteomes" id="UP001293593"/>
    </source>
</evidence>
<evidence type="ECO:0000256" key="4">
    <source>
        <dbReference type="ARBA" id="ARBA00023163"/>
    </source>
</evidence>
<dbReference type="InterPro" id="IPR034891">
    <property type="entry name" value="PB1_NLP"/>
</dbReference>
<feature type="compositionally biased region" description="Basic and acidic residues" evidence="6">
    <location>
        <begin position="1"/>
        <end position="13"/>
    </location>
</feature>
<evidence type="ECO:0000256" key="1">
    <source>
        <dbReference type="ARBA" id="ARBA00011726"/>
    </source>
</evidence>
<dbReference type="PROSITE" id="PS51745">
    <property type="entry name" value="PB1"/>
    <property type="match status" value="1"/>
</dbReference>
<reference evidence="9" key="1">
    <citation type="submission" date="2023-10" db="EMBL/GenBank/DDBJ databases">
        <title>Chromosome-level genome of the transformable northern wattle, Acacia crassicarpa.</title>
        <authorList>
            <person name="Massaro I."/>
            <person name="Sinha N.R."/>
            <person name="Poethig S."/>
            <person name="Leichty A.R."/>
        </authorList>
    </citation>
    <scope>NUCLEOTIDE SEQUENCE</scope>
    <source>
        <strain evidence="9">Acra3RX</strain>
        <tissue evidence="9">Leaf</tissue>
    </source>
</reference>
<keyword evidence="2" id="KW-0805">Transcription regulation</keyword>
<organism evidence="9 10">
    <name type="scientific">Acacia crassicarpa</name>
    <name type="common">northern wattle</name>
    <dbReference type="NCBI Taxonomy" id="499986"/>
    <lineage>
        <taxon>Eukaryota</taxon>
        <taxon>Viridiplantae</taxon>
        <taxon>Streptophyta</taxon>
        <taxon>Embryophyta</taxon>
        <taxon>Tracheophyta</taxon>
        <taxon>Spermatophyta</taxon>
        <taxon>Magnoliopsida</taxon>
        <taxon>eudicotyledons</taxon>
        <taxon>Gunneridae</taxon>
        <taxon>Pentapetalae</taxon>
        <taxon>rosids</taxon>
        <taxon>fabids</taxon>
        <taxon>Fabales</taxon>
        <taxon>Fabaceae</taxon>
        <taxon>Caesalpinioideae</taxon>
        <taxon>mimosoid clade</taxon>
        <taxon>Acacieae</taxon>
        <taxon>Acacia</taxon>
    </lineage>
</organism>
<evidence type="ECO:0000256" key="3">
    <source>
        <dbReference type="ARBA" id="ARBA00023125"/>
    </source>
</evidence>
<evidence type="ECO:0000256" key="2">
    <source>
        <dbReference type="ARBA" id="ARBA00023015"/>
    </source>
</evidence>
<dbReference type="SMART" id="SM00666">
    <property type="entry name" value="PB1"/>
    <property type="match status" value="1"/>
</dbReference>
<dbReference type="InterPro" id="IPR000270">
    <property type="entry name" value="PB1_dom"/>
</dbReference>
<sequence length="997" mass="109456">MEHPSSHKGKDGECWNSPRAQLEGPAAIDGGTKNSFSEDMLSTLSELLNFDTYAGWCNSPSTTDRVLANGLSTSASVPYASPDGFNLLEESCGSFLASDVNNNYNVIRSSPTSGEKVAFHQMEAQLELSDDGNDAGNLNYKCHRSESFEELGNLAMGDHIVSRSPGWSLDERMLWALSLFKESAGGGILAQVWVPIKHGDEFILTTSEQPYLLDQMLAGYREVSRAFTFSAEGRPGSVLGLPGRVFISKVPEWTSNVGYYTKAEYLRIEHAINHKVRGSIAVPVFDLYSEMPCHAVLELATIKEKTDFDRELEILCQALQVVNLRTTVTPRLLPQSLSNKKRAALMEIIDVLRAVCHAHSLPLALTWIPCCYLKGIGNESMRVLIKEGHSSSSGKYVLCIEESACYVNDRKMEGFVRACVEHHLEEGQGTAGKAIRSNQPFFYPDVKAYDVGEYPLVQHARKYNLNTAVAIRLRSTFTNDDDYILEFFLPVNMRGSSEQQLLLDNLSRTMQRICKSLRTVTDAELSGISGSLVNQNEKVRDFSPISRKNSQMELMDGGKDSVSKISFKACNLRNNGIEAAYNQEMNVSKRHVEKKRSMGEKNVSLSVLQQYFSGSLKDAAKSIGVCPTTLKRICRQHGISRWPSRKINKVNRSLKKIQTVLDSVQGVEGGLKFNPSSGGFVAGGSIIQEFDVHGRLLFPEKSTPIQDPESVAKYTVSVPTVPCSEGENSAIKLEDNDVYMADNQLASQGVVIRNSCEGELKKAKASFVDCSQDSKSMALDDGSCPMVKAQGCPEQACLGPVATEDGNAWGLNKDCQGAKNPVPDIVSWSSSSLVADDMENIVDGDNGIVEHSQPTSSNVTDSSNGSGSMVHGSSSGAQSLENKKHSKVKVTLADRGSKIIVKATYKDDTVRFKFDPSAGCFQLYEEVATRFKLQNGSFQLKYLDDEEEWVMLVNDSDLQECVEILEDMGITSVKFLVRDIPCFLSSSGSSSCFLEGS</sequence>
<name>A0AAE1IPG4_9FABA</name>
<keyword evidence="5" id="KW-0539">Nucleus</keyword>
<evidence type="ECO:0000259" key="7">
    <source>
        <dbReference type="PROSITE" id="PS51519"/>
    </source>
</evidence>
<accession>A0AAE1IPG4</accession>
<dbReference type="GO" id="GO:0003700">
    <property type="term" value="F:DNA-binding transcription factor activity"/>
    <property type="evidence" value="ECO:0007669"/>
    <property type="project" value="InterPro"/>
</dbReference>
<evidence type="ECO:0000313" key="9">
    <source>
        <dbReference type="EMBL" id="KAK4254826.1"/>
    </source>
</evidence>
<dbReference type="SUPFAM" id="SSF54277">
    <property type="entry name" value="CAD &amp; PB1 domains"/>
    <property type="match status" value="1"/>
</dbReference>
<dbReference type="PANTHER" id="PTHR32002:SF41">
    <property type="entry name" value="PROTEIN NLP8"/>
    <property type="match status" value="1"/>
</dbReference>
<dbReference type="Pfam" id="PF02042">
    <property type="entry name" value="RWP-RK"/>
    <property type="match status" value="1"/>
</dbReference>
<dbReference type="GO" id="GO:0003677">
    <property type="term" value="F:DNA binding"/>
    <property type="evidence" value="ECO:0007669"/>
    <property type="project" value="UniProtKB-KW"/>
</dbReference>
<dbReference type="InterPro" id="IPR055081">
    <property type="entry name" value="NLP1-9_GAF"/>
</dbReference>
<keyword evidence="4" id="KW-0804">Transcription</keyword>
<keyword evidence="10" id="KW-1185">Reference proteome</keyword>
<feature type="domain" description="RWP-RK" evidence="7">
    <location>
        <begin position="583"/>
        <end position="670"/>
    </location>
</feature>
<keyword evidence="3" id="KW-0238">DNA-binding</keyword>
<dbReference type="Pfam" id="PF22922">
    <property type="entry name" value="GAF_NLP"/>
    <property type="match status" value="1"/>
</dbReference>
<evidence type="ECO:0000256" key="5">
    <source>
        <dbReference type="ARBA" id="ARBA00023242"/>
    </source>
</evidence>
<feature type="region of interest" description="Disordered" evidence="6">
    <location>
        <begin position="1"/>
        <end position="34"/>
    </location>
</feature>
<gene>
    <name evidence="9" type="ORF">QN277_007913</name>
</gene>